<evidence type="ECO:0000256" key="1">
    <source>
        <dbReference type="ARBA" id="ARBA00022491"/>
    </source>
</evidence>
<dbReference type="PANTHER" id="PTHR12346">
    <property type="entry name" value="SIN3B-RELATED"/>
    <property type="match status" value="1"/>
</dbReference>
<gene>
    <name evidence="3" type="ORF">CVT25_014631</name>
</gene>
<name>A0A409WTY2_PSICY</name>
<dbReference type="EMBL" id="NHYD01003192">
    <property type="protein sequence ID" value="PPQ81980.1"/>
    <property type="molecule type" value="Genomic_DNA"/>
</dbReference>
<dbReference type="Proteomes" id="UP000283269">
    <property type="component" value="Unassembled WGS sequence"/>
</dbReference>
<evidence type="ECO:0000313" key="4">
    <source>
        <dbReference type="Proteomes" id="UP000283269"/>
    </source>
</evidence>
<proteinExistence type="predicted"/>
<dbReference type="InterPro" id="IPR039774">
    <property type="entry name" value="Sin3-like"/>
</dbReference>
<sequence>MTFKPPVRICVARTTSSSSFPSSPQLSLFRGSASELRYVSLPDPPWNGTAGQETSQPHNVPDELYDLDEVKKQTFYIPRRIYMKLLEIIRILKSEMIDMTVVVVQRIGALFNDYRRLKRVFSALLRQGQHTVSIGQLVQLVEDGTTDVVSLPQADLDSDSLSSDNSAVPLSQPDLANGSNSLLLDLSAGVFKDPMPSPVRPRLSNQTPHTSEASYSDMSTCTQSTDLGVSQRSEPPSVVSSQLSEPYSVASSRSQSTDYGIYYRRMALSLELEILQAEAEDLPHQQSPKADNPPATIKIEFKATPEVFNMLVLVASNVRFKKIDTVGVVQRVGGLLQSNPYLLHGFNIALYPNDLSDSNLGCQTLSSQAGVQLHVAHATFKVTLEVYRELIGILKELRREGIDTLASIRRVGELIHSNTHLVHGFNIILLVLNPTESGVSPKNILSNEQQSVFSESIDYSNATYRTKSTD</sequence>
<dbReference type="PANTHER" id="PTHR12346:SF0">
    <property type="entry name" value="SIN3A, ISOFORM G"/>
    <property type="match status" value="1"/>
</dbReference>
<dbReference type="GO" id="GO:0000118">
    <property type="term" value="C:histone deacetylase complex"/>
    <property type="evidence" value="ECO:0007669"/>
    <property type="project" value="TreeGrafter"/>
</dbReference>
<feature type="compositionally biased region" description="Polar residues" evidence="2">
    <location>
        <begin position="203"/>
        <end position="244"/>
    </location>
</feature>
<dbReference type="Pfam" id="PF02671">
    <property type="entry name" value="PAH"/>
    <property type="match status" value="1"/>
</dbReference>
<organism evidence="3 4">
    <name type="scientific">Psilocybe cyanescens</name>
    <dbReference type="NCBI Taxonomy" id="93625"/>
    <lineage>
        <taxon>Eukaryota</taxon>
        <taxon>Fungi</taxon>
        <taxon>Dikarya</taxon>
        <taxon>Basidiomycota</taxon>
        <taxon>Agaricomycotina</taxon>
        <taxon>Agaricomycetes</taxon>
        <taxon>Agaricomycetidae</taxon>
        <taxon>Agaricales</taxon>
        <taxon>Agaricineae</taxon>
        <taxon>Strophariaceae</taxon>
        <taxon>Psilocybe</taxon>
    </lineage>
</organism>
<comment type="caution">
    <text evidence="3">The sequence shown here is derived from an EMBL/GenBank/DDBJ whole genome shotgun (WGS) entry which is preliminary data.</text>
</comment>
<dbReference type="OrthoDB" id="168014at2759"/>
<evidence type="ECO:0000256" key="2">
    <source>
        <dbReference type="SAM" id="MobiDB-lite"/>
    </source>
</evidence>
<keyword evidence="1" id="KW-0678">Repressor</keyword>
<dbReference type="AlphaFoldDB" id="A0A409WTY2"/>
<dbReference type="GO" id="GO:0000785">
    <property type="term" value="C:chromatin"/>
    <property type="evidence" value="ECO:0007669"/>
    <property type="project" value="TreeGrafter"/>
</dbReference>
<evidence type="ECO:0000313" key="3">
    <source>
        <dbReference type="EMBL" id="PPQ81980.1"/>
    </source>
</evidence>
<feature type="region of interest" description="Disordered" evidence="2">
    <location>
        <begin position="194"/>
        <end position="244"/>
    </location>
</feature>
<protein>
    <submittedName>
        <fullName evidence="3">Uncharacterized protein</fullName>
    </submittedName>
</protein>
<feature type="region of interest" description="Disordered" evidence="2">
    <location>
        <begin position="155"/>
        <end position="174"/>
    </location>
</feature>
<keyword evidence="4" id="KW-1185">Reference proteome</keyword>
<accession>A0A409WTY2</accession>
<dbReference type="InterPro" id="IPR003822">
    <property type="entry name" value="PAH"/>
</dbReference>
<dbReference type="GO" id="GO:0000122">
    <property type="term" value="P:negative regulation of transcription by RNA polymerase II"/>
    <property type="evidence" value="ECO:0007669"/>
    <property type="project" value="TreeGrafter"/>
</dbReference>
<dbReference type="GO" id="GO:0003714">
    <property type="term" value="F:transcription corepressor activity"/>
    <property type="evidence" value="ECO:0007669"/>
    <property type="project" value="InterPro"/>
</dbReference>
<dbReference type="InParanoid" id="A0A409WTY2"/>
<reference evidence="3 4" key="1">
    <citation type="journal article" date="2018" name="Evol. Lett.">
        <title>Horizontal gene cluster transfer increased hallucinogenic mushroom diversity.</title>
        <authorList>
            <person name="Reynolds H.T."/>
            <person name="Vijayakumar V."/>
            <person name="Gluck-Thaler E."/>
            <person name="Korotkin H.B."/>
            <person name="Matheny P.B."/>
            <person name="Slot J.C."/>
        </authorList>
    </citation>
    <scope>NUCLEOTIDE SEQUENCE [LARGE SCALE GENOMIC DNA]</scope>
    <source>
        <strain evidence="3 4">2631</strain>
    </source>
</reference>